<dbReference type="KEGG" id="nli:G3M70_11530"/>
<dbReference type="GO" id="GO:0008237">
    <property type="term" value="F:metallopeptidase activity"/>
    <property type="evidence" value="ECO:0007669"/>
    <property type="project" value="InterPro"/>
</dbReference>
<dbReference type="SUPFAM" id="SSF55486">
    <property type="entry name" value="Metalloproteases ('zincins'), catalytic domain"/>
    <property type="match status" value="1"/>
</dbReference>
<proteinExistence type="predicted"/>
<reference evidence="1 2" key="1">
    <citation type="submission" date="2020-02" db="EMBL/GenBank/DDBJ databases">
        <title>Genomic and physiological characterization of two novel Nitrospinaceae genera.</title>
        <authorList>
            <person name="Mueller A.J."/>
            <person name="Jung M.-Y."/>
            <person name="Strachan C.R."/>
            <person name="Herbold C.W."/>
            <person name="Kirkegaard R.H."/>
            <person name="Daims H."/>
        </authorList>
    </citation>
    <scope>NUCLEOTIDE SEQUENCE [LARGE SCALE GENOMIC DNA]</scope>
    <source>
        <strain evidence="1">EB</strain>
    </source>
</reference>
<dbReference type="Pfam" id="PF06167">
    <property type="entry name" value="Peptidase_M90"/>
    <property type="match status" value="1"/>
</dbReference>
<dbReference type="GO" id="GO:0005829">
    <property type="term" value="C:cytosol"/>
    <property type="evidence" value="ECO:0007669"/>
    <property type="project" value="TreeGrafter"/>
</dbReference>
<dbReference type="FunFam" id="3.40.390.10:FF:000012">
    <property type="entry name" value="Protein MtfA"/>
    <property type="match status" value="1"/>
</dbReference>
<evidence type="ECO:0000313" key="2">
    <source>
        <dbReference type="Proteomes" id="UP000594688"/>
    </source>
</evidence>
<dbReference type="Gene3D" id="1.10.472.150">
    <property type="entry name" value="Glucose-regulated metallo-peptidase M90, N-terminal domain"/>
    <property type="match status" value="1"/>
</dbReference>
<dbReference type="Proteomes" id="UP000594688">
    <property type="component" value="Chromosome"/>
</dbReference>
<dbReference type="InterPro" id="IPR010384">
    <property type="entry name" value="MtfA_fam"/>
</dbReference>
<organism evidence="1 2">
    <name type="scientific">Candidatus Nitronauta litoralis</name>
    <dbReference type="NCBI Taxonomy" id="2705533"/>
    <lineage>
        <taxon>Bacteria</taxon>
        <taxon>Pseudomonadati</taxon>
        <taxon>Nitrospinota/Tectimicrobiota group</taxon>
        <taxon>Nitrospinota</taxon>
        <taxon>Nitrospinia</taxon>
        <taxon>Nitrospinales</taxon>
        <taxon>Nitrospinaceae</taxon>
        <taxon>Candidatus Nitronauta</taxon>
    </lineage>
</organism>
<evidence type="ECO:0000313" key="1">
    <source>
        <dbReference type="EMBL" id="QPJ62468.1"/>
    </source>
</evidence>
<dbReference type="Gene3D" id="3.40.390.10">
    <property type="entry name" value="Collagenase (Catalytic Domain)"/>
    <property type="match status" value="1"/>
</dbReference>
<dbReference type="InterPro" id="IPR042252">
    <property type="entry name" value="MtfA_N"/>
</dbReference>
<dbReference type="InterPro" id="IPR024079">
    <property type="entry name" value="MetalloPept_cat_dom_sf"/>
</dbReference>
<dbReference type="PANTHER" id="PTHR30164:SF2">
    <property type="entry name" value="PROTEIN MTFA"/>
    <property type="match status" value="1"/>
</dbReference>
<dbReference type="CDD" id="cd20169">
    <property type="entry name" value="Peptidase_M90_mtfA"/>
    <property type="match status" value="1"/>
</dbReference>
<sequence>MWQWLRNTQRKKILSASFPEEWERCIQSNIQNYHHLNAEEKQRLRNLVQVFIAEKDWVGCNGLEMTDEIRVIIAAHACLLILALPNDYYRKVESIYVYPTTVLSPENSIGFFEVRTTPVSGPMPILGEAHRRGPVILVWDAVKRETRHPEHGHNVVYHEFAHKLDMLDDSADGTPPLATPEEYQRWVEVCSKEYLKLCDQVEQGRPTFLDSYAATNEAEFFAVATEYFFSKPETMKDHHPILYQVLQGFYRQDPANRAVAHRLF</sequence>
<dbReference type="EMBL" id="CP048685">
    <property type="protein sequence ID" value="QPJ62468.1"/>
    <property type="molecule type" value="Genomic_DNA"/>
</dbReference>
<dbReference type="GO" id="GO:0004177">
    <property type="term" value="F:aminopeptidase activity"/>
    <property type="evidence" value="ECO:0007669"/>
    <property type="project" value="TreeGrafter"/>
</dbReference>
<accession>A0A7T0BX11</accession>
<gene>
    <name evidence="1" type="ORF">G3M70_11530</name>
</gene>
<protein>
    <submittedName>
        <fullName evidence="1">Zinc-dependent peptidase</fullName>
    </submittedName>
</protein>
<name>A0A7T0BX11_9BACT</name>
<dbReference type="AlphaFoldDB" id="A0A7T0BX11"/>
<dbReference type="PANTHER" id="PTHR30164">
    <property type="entry name" value="MTFA PEPTIDASE"/>
    <property type="match status" value="1"/>
</dbReference>